<proteinExistence type="predicted"/>
<protein>
    <submittedName>
        <fullName evidence="2">Uncharacterized conserved protein</fullName>
    </submittedName>
</protein>
<feature type="domain" description="6-hydroxymethylpterin diphosphokinase MptE-like" evidence="1">
    <location>
        <begin position="202"/>
        <end position="379"/>
    </location>
</feature>
<dbReference type="GeneID" id="90994076"/>
<gene>
    <name evidence="2" type="ORF">SAMN02745784_02078</name>
</gene>
<dbReference type="PANTHER" id="PTHR41786:SF1">
    <property type="entry name" value="6-HYDROXYMETHYLPTERIN DIPHOSPHOKINASE MPTE-LIKE DOMAIN-CONTAINING PROTEIN"/>
    <property type="match status" value="1"/>
</dbReference>
<dbReference type="Proteomes" id="UP000184114">
    <property type="component" value="Unassembled WGS sequence"/>
</dbReference>
<accession>A0A1M4X287</accession>
<dbReference type="AlphaFoldDB" id="A0A1M4X287"/>
<evidence type="ECO:0000313" key="3">
    <source>
        <dbReference type="Proteomes" id="UP000184114"/>
    </source>
</evidence>
<organism evidence="2 3">
    <name type="scientific">Tissierella praeacuta DSM 18095</name>
    <dbReference type="NCBI Taxonomy" id="1123404"/>
    <lineage>
        <taxon>Bacteria</taxon>
        <taxon>Bacillati</taxon>
        <taxon>Bacillota</taxon>
        <taxon>Tissierellia</taxon>
        <taxon>Tissierellales</taxon>
        <taxon>Tissierellaceae</taxon>
        <taxon>Tissierella</taxon>
    </lineage>
</organism>
<reference evidence="3" key="1">
    <citation type="submission" date="2016-11" db="EMBL/GenBank/DDBJ databases">
        <authorList>
            <person name="Varghese N."/>
            <person name="Submissions S."/>
        </authorList>
    </citation>
    <scope>NUCLEOTIDE SEQUENCE [LARGE SCALE GENOMIC DNA]</scope>
    <source>
        <strain evidence="3">DSM 18095</strain>
    </source>
</reference>
<evidence type="ECO:0000259" key="1">
    <source>
        <dbReference type="Pfam" id="PF01973"/>
    </source>
</evidence>
<keyword evidence="3" id="KW-1185">Reference proteome</keyword>
<dbReference type="EMBL" id="FQTY01000009">
    <property type="protein sequence ID" value="SHE87463.1"/>
    <property type="molecule type" value="Genomic_DNA"/>
</dbReference>
<dbReference type="RefSeq" id="WP_072976131.1">
    <property type="nucleotide sequence ID" value="NZ_FQTY01000009.1"/>
</dbReference>
<dbReference type="InterPro" id="IPR002826">
    <property type="entry name" value="MptE-like"/>
</dbReference>
<evidence type="ECO:0000313" key="2">
    <source>
        <dbReference type="EMBL" id="SHE87463.1"/>
    </source>
</evidence>
<dbReference type="STRING" id="1123404.SAMN02745784_02078"/>
<dbReference type="PANTHER" id="PTHR41786">
    <property type="entry name" value="MOTILITY ACCESSORY FACTOR MAF"/>
    <property type="match status" value="1"/>
</dbReference>
<name>A0A1M4X287_9FIRM</name>
<sequence length="614" mass="72032">MILIDNINYLREKFPLVREKLKLVGESEDKQFLIEETRKGDKTLLYNKDNKKIYLHSKYDPIREAQTIVEEYKDIKDMNVIFYGTGLGYHIDLFVKENLNNNFYIFEPIPELMEKFLSVRDLSKTEYKNLRAISLGLDSIESDISEFLELNRKETIIIELPIHKQVFEEEFKRFNKTFLDIIKAKRSSVATDYSFQRRWIINSMMNFKEVLSTPNILMEKKGEFKNKPAILVAAGPSLNEEIENIRYIKENGLAYIFSVGSSINTLIYHNIYPHAATTYDPTEHNQKVFEKIKERDIKNIPMIFGSSVGYETLENYPGKKYHMITSQDKIANYYLESTSDMEIDIVLDAASIAVVTLQLLANLGFSPIVLVGQNLGYRNKNYYAEGVHYNPDIPFDDRGTDIFVDDVYGNEILTTDAFNSMREQLELYISNMERGRVINTTKGGAKIYGAEFRELKDLIDNDLQETVVIDNWLDGYKTNYNKEELKKRVEVMDMALEESYRWIREYNTNLHKMLELVRNRNFKQLEIMYNKLDISITALESNIFFNTFILQMNRVQHKLLANAVKIFKMEKDIYKKHMDLLNNYKGFITKCSLDIDLIRPIYEEMKKDILIHLG</sequence>
<dbReference type="Pfam" id="PF01973">
    <property type="entry name" value="MptE-like"/>
    <property type="match status" value="1"/>
</dbReference>